<keyword evidence="5 14" id="KW-0436">Ligase</keyword>
<dbReference type="SUPFAM" id="SSF53623">
    <property type="entry name" value="MurD-like peptide ligases, catalytic domain"/>
    <property type="match status" value="1"/>
</dbReference>
<evidence type="ECO:0000256" key="13">
    <source>
        <dbReference type="ARBA" id="ARBA00047833"/>
    </source>
</evidence>
<feature type="domain" description="Mur ligase C-terminal" evidence="16">
    <location>
        <begin position="298"/>
        <end position="429"/>
    </location>
</feature>
<feature type="domain" description="Mur ligase N-terminal catalytic" evidence="15">
    <location>
        <begin position="10"/>
        <end position="109"/>
    </location>
</feature>
<dbReference type="Pfam" id="PF08245">
    <property type="entry name" value="Mur_ligase_M"/>
    <property type="match status" value="1"/>
</dbReference>
<dbReference type="Proteomes" id="UP000177061">
    <property type="component" value="Unassembled WGS sequence"/>
</dbReference>
<organism evidence="18 19">
    <name type="scientific">Candidatus Portnoybacteria bacterium RIFCSPHIGHO2_12_FULL_38_9</name>
    <dbReference type="NCBI Taxonomy" id="1801997"/>
    <lineage>
        <taxon>Bacteria</taxon>
        <taxon>Candidatus Portnoyibacteriota</taxon>
    </lineage>
</organism>
<comment type="caution">
    <text evidence="18">The sequence shown here is derived from an EMBL/GenBank/DDBJ whole genome shotgun (WGS) entry which is preliminary data.</text>
</comment>
<dbReference type="InterPro" id="IPR013221">
    <property type="entry name" value="Mur_ligase_cen"/>
</dbReference>
<evidence type="ECO:0000256" key="1">
    <source>
        <dbReference type="ARBA" id="ARBA00004496"/>
    </source>
</evidence>
<dbReference type="Pfam" id="PF01225">
    <property type="entry name" value="Mur_ligase"/>
    <property type="match status" value="1"/>
</dbReference>
<evidence type="ECO:0000313" key="19">
    <source>
        <dbReference type="Proteomes" id="UP000177061"/>
    </source>
</evidence>
<reference evidence="18 19" key="1">
    <citation type="journal article" date="2016" name="Nat. Commun.">
        <title>Thousands of microbial genomes shed light on interconnected biogeochemical processes in an aquifer system.</title>
        <authorList>
            <person name="Anantharaman K."/>
            <person name="Brown C.T."/>
            <person name="Hug L.A."/>
            <person name="Sharon I."/>
            <person name="Castelle C.J."/>
            <person name="Probst A.J."/>
            <person name="Thomas B.C."/>
            <person name="Singh A."/>
            <person name="Wilkins M.J."/>
            <person name="Karaoz U."/>
            <person name="Brodie E.L."/>
            <person name="Williams K.H."/>
            <person name="Hubbard S.S."/>
            <person name="Banfield J.F."/>
        </authorList>
    </citation>
    <scope>NUCLEOTIDE SEQUENCE [LARGE SCALE GENOMIC DNA]</scope>
</reference>
<evidence type="ECO:0000256" key="12">
    <source>
        <dbReference type="ARBA" id="ARBA00023316"/>
    </source>
</evidence>
<keyword evidence="8 14" id="KW-0067">ATP-binding</keyword>
<keyword evidence="11 14" id="KW-0131">Cell cycle</keyword>
<name>A0A1G2FFI8_9BACT</name>
<evidence type="ECO:0000259" key="17">
    <source>
        <dbReference type="Pfam" id="PF08245"/>
    </source>
</evidence>
<sequence length="440" mass="49865">MNLSKIKKAYFIGIKGAGMAALAQVLKGRGIEVLGSDTHEKFFTDEVLKKLKIKVFEGFSFKNIPKDADLIVASSAYDKTHLEIKYILKKGWPIYSYSDILAHFFKEKYGFGVAGTHGKTTTTAMLGRVLEGLGLDPTVIVGGKVLEWGSNARVGRSKYFVAELDEYQEKFLKYRPKVLILTNIEYDHPDFFKSFKEYKNAFLKLVSRLPKDGLLVGCGEDKIIRETVKKAPCRTALYYRKDLKKIRGFSLKIPGRHNQLNALAVLTLIKAWQDWGQPPKNSGAAPKKILEEFQGTARRFEIKGKLKNGVLLIDDYAHHPTEVRATLKAAKELYPKRRIWCVFHPHTFTRTKALLKDFARSFNSADKIIILDIYGSAREKKGSVHSRDLVRLVQSRQSEVKYIPDILKAADYLKKQMKPGDIIITMGAGDVWKLSAYLRG</sequence>
<accession>A0A1G2FFI8</accession>
<evidence type="ECO:0000256" key="2">
    <source>
        <dbReference type="ARBA" id="ARBA00004752"/>
    </source>
</evidence>
<proteinExistence type="inferred from homology"/>
<dbReference type="AlphaFoldDB" id="A0A1G2FFI8"/>
<dbReference type="UniPathway" id="UPA00219"/>
<dbReference type="GO" id="GO:0005524">
    <property type="term" value="F:ATP binding"/>
    <property type="evidence" value="ECO:0007669"/>
    <property type="project" value="UniProtKB-UniRule"/>
</dbReference>
<evidence type="ECO:0000259" key="15">
    <source>
        <dbReference type="Pfam" id="PF01225"/>
    </source>
</evidence>
<dbReference type="STRING" id="1801997.A3J64_03115"/>
<keyword evidence="7 14" id="KW-0547">Nucleotide-binding</keyword>
<dbReference type="InterPro" id="IPR000713">
    <property type="entry name" value="Mur_ligase_N"/>
</dbReference>
<dbReference type="Gene3D" id="3.40.50.720">
    <property type="entry name" value="NAD(P)-binding Rossmann-like Domain"/>
    <property type="match status" value="1"/>
</dbReference>
<dbReference type="PANTHER" id="PTHR43445">
    <property type="entry name" value="UDP-N-ACETYLMURAMATE--L-ALANINE LIGASE-RELATED"/>
    <property type="match status" value="1"/>
</dbReference>
<dbReference type="InterPro" id="IPR005758">
    <property type="entry name" value="UDP-N-AcMur_Ala_ligase_MurC"/>
</dbReference>
<dbReference type="InterPro" id="IPR050061">
    <property type="entry name" value="MurCDEF_pg_biosynth"/>
</dbReference>
<dbReference type="PANTHER" id="PTHR43445:SF3">
    <property type="entry name" value="UDP-N-ACETYLMURAMATE--L-ALANINE LIGASE"/>
    <property type="match status" value="1"/>
</dbReference>
<dbReference type="GO" id="GO:0009252">
    <property type="term" value="P:peptidoglycan biosynthetic process"/>
    <property type="evidence" value="ECO:0007669"/>
    <property type="project" value="UniProtKB-UniRule"/>
</dbReference>
<dbReference type="SUPFAM" id="SSF53244">
    <property type="entry name" value="MurD-like peptide ligases, peptide-binding domain"/>
    <property type="match status" value="1"/>
</dbReference>
<keyword evidence="9 14" id="KW-0133">Cell shape</keyword>
<dbReference type="EC" id="6.3.2.8" evidence="3 14"/>
<dbReference type="InterPro" id="IPR036565">
    <property type="entry name" value="Mur-like_cat_sf"/>
</dbReference>
<feature type="binding site" evidence="14">
    <location>
        <begin position="115"/>
        <end position="121"/>
    </location>
    <ligand>
        <name>ATP</name>
        <dbReference type="ChEBI" id="CHEBI:30616"/>
    </ligand>
</feature>
<evidence type="ECO:0000256" key="5">
    <source>
        <dbReference type="ARBA" id="ARBA00022598"/>
    </source>
</evidence>
<evidence type="ECO:0000313" key="18">
    <source>
        <dbReference type="EMBL" id="OGZ36311.1"/>
    </source>
</evidence>
<evidence type="ECO:0000259" key="16">
    <source>
        <dbReference type="Pfam" id="PF02875"/>
    </source>
</evidence>
<dbReference type="Gene3D" id="3.90.190.20">
    <property type="entry name" value="Mur ligase, C-terminal domain"/>
    <property type="match status" value="1"/>
</dbReference>
<dbReference type="Pfam" id="PF02875">
    <property type="entry name" value="Mur_ligase_C"/>
    <property type="match status" value="1"/>
</dbReference>
<protein>
    <recommendedName>
        <fullName evidence="3 14">UDP-N-acetylmuramate--L-alanine ligase</fullName>
        <ecNumber evidence="3 14">6.3.2.8</ecNumber>
    </recommendedName>
    <alternativeName>
        <fullName evidence="14">UDP-N-acetylmuramoyl-L-alanine synthetase</fullName>
    </alternativeName>
</protein>
<keyword evidence="6 14" id="KW-0132">Cell division</keyword>
<comment type="similarity">
    <text evidence="14">Belongs to the MurCDEF family.</text>
</comment>
<feature type="domain" description="Mur ligase central" evidence="17">
    <location>
        <begin position="113"/>
        <end position="244"/>
    </location>
</feature>
<evidence type="ECO:0000256" key="10">
    <source>
        <dbReference type="ARBA" id="ARBA00022984"/>
    </source>
</evidence>
<dbReference type="GO" id="GO:0008360">
    <property type="term" value="P:regulation of cell shape"/>
    <property type="evidence" value="ECO:0007669"/>
    <property type="project" value="UniProtKB-KW"/>
</dbReference>
<comment type="catalytic activity">
    <reaction evidence="13 14">
        <text>UDP-N-acetyl-alpha-D-muramate + L-alanine + ATP = UDP-N-acetyl-alpha-D-muramoyl-L-alanine + ADP + phosphate + H(+)</text>
        <dbReference type="Rhea" id="RHEA:23372"/>
        <dbReference type="ChEBI" id="CHEBI:15378"/>
        <dbReference type="ChEBI" id="CHEBI:30616"/>
        <dbReference type="ChEBI" id="CHEBI:43474"/>
        <dbReference type="ChEBI" id="CHEBI:57972"/>
        <dbReference type="ChEBI" id="CHEBI:70757"/>
        <dbReference type="ChEBI" id="CHEBI:83898"/>
        <dbReference type="ChEBI" id="CHEBI:456216"/>
        <dbReference type="EC" id="6.3.2.8"/>
    </reaction>
</comment>
<dbReference type="GO" id="GO:0008763">
    <property type="term" value="F:UDP-N-acetylmuramate-L-alanine ligase activity"/>
    <property type="evidence" value="ECO:0007669"/>
    <property type="project" value="UniProtKB-UniRule"/>
</dbReference>
<evidence type="ECO:0000256" key="14">
    <source>
        <dbReference type="HAMAP-Rule" id="MF_00046"/>
    </source>
</evidence>
<keyword evidence="12 14" id="KW-0961">Cell wall biogenesis/degradation</keyword>
<evidence type="ECO:0000256" key="8">
    <source>
        <dbReference type="ARBA" id="ARBA00022840"/>
    </source>
</evidence>
<dbReference type="HAMAP" id="MF_00046">
    <property type="entry name" value="MurC"/>
    <property type="match status" value="1"/>
</dbReference>
<keyword evidence="10 14" id="KW-0573">Peptidoglycan synthesis</keyword>
<evidence type="ECO:0000256" key="9">
    <source>
        <dbReference type="ARBA" id="ARBA00022960"/>
    </source>
</evidence>
<comment type="function">
    <text evidence="14">Cell wall formation.</text>
</comment>
<evidence type="ECO:0000256" key="11">
    <source>
        <dbReference type="ARBA" id="ARBA00023306"/>
    </source>
</evidence>
<comment type="pathway">
    <text evidence="2 14">Cell wall biogenesis; peptidoglycan biosynthesis.</text>
</comment>
<dbReference type="SUPFAM" id="SSF51984">
    <property type="entry name" value="MurCD N-terminal domain"/>
    <property type="match status" value="1"/>
</dbReference>
<dbReference type="EMBL" id="MHNB01000028">
    <property type="protein sequence ID" value="OGZ36311.1"/>
    <property type="molecule type" value="Genomic_DNA"/>
</dbReference>
<keyword evidence="4 14" id="KW-0963">Cytoplasm</keyword>
<gene>
    <name evidence="14" type="primary">murC</name>
    <name evidence="18" type="ORF">A3J64_03115</name>
</gene>
<evidence type="ECO:0000256" key="3">
    <source>
        <dbReference type="ARBA" id="ARBA00012211"/>
    </source>
</evidence>
<evidence type="ECO:0000256" key="6">
    <source>
        <dbReference type="ARBA" id="ARBA00022618"/>
    </source>
</evidence>
<evidence type="ECO:0000256" key="7">
    <source>
        <dbReference type="ARBA" id="ARBA00022741"/>
    </source>
</evidence>
<dbReference type="GO" id="GO:0051301">
    <property type="term" value="P:cell division"/>
    <property type="evidence" value="ECO:0007669"/>
    <property type="project" value="UniProtKB-KW"/>
</dbReference>
<dbReference type="GO" id="GO:0005737">
    <property type="term" value="C:cytoplasm"/>
    <property type="evidence" value="ECO:0007669"/>
    <property type="project" value="UniProtKB-SubCell"/>
</dbReference>
<dbReference type="InterPro" id="IPR004101">
    <property type="entry name" value="Mur_ligase_C"/>
</dbReference>
<dbReference type="Gene3D" id="3.40.1190.10">
    <property type="entry name" value="Mur-like, catalytic domain"/>
    <property type="match status" value="1"/>
</dbReference>
<dbReference type="GO" id="GO:0071555">
    <property type="term" value="P:cell wall organization"/>
    <property type="evidence" value="ECO:0007669"/>
    <property type="project" value="UniProtKB-KW"/>
</dbReference>
<evidence type="ECO:0000256" key="4">
    <source>
        <dbReference type="ARBA" id="ARBA00022490"/>
    </source>
</evidence>
<dbReference type="InterPro" id="IPR036615">
    <property type="entry name" value="Mur_ligase_C_dom_sf"/>
</dbReference>
<comment type="subcellular location">
    <subcellularLocation>
        <location evidence="1 14">Cytoplasm</location>
    </subcellularLocation>
</comment>